<feature type="domain" description="DUF6542" evidence="3">
    <location>
        <begin position="23"/>
        <end position="142"/>
    </location>
</feature>
<feature type="compositionally biased region" description="Basic and acidic residues" evidence="1">
    <location>
        <begin position="343"/>
        <end position="372"/>
    </location>
</feature>
<dbReference type="Pfam" id="PF20177">
    <property type="entry name" value="DUF6542"/>
    <property type="match status" value="1"/>
</dbReference>
<evidence type="ECO:0000313" key="4">
    <source>
        <dbReference type="EMBL" id="NTY58262.1"/>
    </source>
</evidence>
<feature type="transmembrane region" description="Helical" evidence="2">
    <location>
        <begin position="24"/>
        <end position="43"/>
    </location>
</feature>
<dbReference type="Proteomes" id="UP000708347">
    <property type="component" value="Unassembled WGS sequence"/>
</dbReference>
<evidence type="ECO:0000313" key="5">
    <source>
        <dbReference type="Proteomes" id="UP000708347"/>
    </source>
</evidence>
<feature type="compositionally biased region" description="Basic residues" evidence="1">
    <location>
        <begin position="202"/>
        <end position="211"/>
    </location>
</feature>
<feature type="region of interest" description="Disordered" evidence="1">
    <location>
        <begin position="179"/>
        <end position="372"/>
    </location>
</feature>
<keyword evidence="2" id="KW-1133">Transmembrane helix</keyword>
<proteinExistence type="predicted"/>
<feature type="compositionally biased region" description="Pro residues" evidence="1">
    <location>
        <begin position="311"/>
        <end position="323"/>
    </location>
</feature>
<protein>
    <submittedName>
        <fullName evidence="4">DMT family transporter</fullName>
    </submittedName>
</protein>
<keyword evidence="2" id="KW-0472">Membrane</keyword>
<comment type="caution">
    <text evidence="4">The sequence shown here is derived from an EMBL/GenBank/DDBJ whole genome shotgun (WGS) entry which is preliminary data.</text>
</comment>
<feature type="compositionally biased region" description="Basic and acidic residues" evidence="1">
    <location>
        <begin position="272"/>
        <end position="291"/>
    </location>
</feature>
<gene>
    <name evidence="4" type="ORF">FEG63_01685</name>
</gene>
<organism evidence="4 5">
    <name type="scientific">Mycolicibacterium sphagni</name>
    <dbReference type="NCBI Taxonomy" id="1786"/>
    <lineage>
        <taxon>Bacteria</taxon>
        <taxon>Bacillati</taxon>
        <taxon>Actinomycetota</taxon>
        <taxon>Actinomycetes</taxon>
        <taxon>Mycobacteriales</taxon>
        <taxon>Mycobacteriaceae</taxon>
        <taxon>Mycolicibacterium</taxon>
    </lineage>
</organism>
<dbReference type="EMBL" id="VBSB01000002">
    <property type="protein sequence ID" value="NTY58262.1"/>
    <property type="molecule type" value="Genomic_DNA"/>
</dbReference>
<dbReference type="RefSeq" id="WP_174396265.1">
    <property type="nucleotide sequence ID" value="NZ_VBSB01000002.1"/>
</dbReference>
<keyword evidence="5" id="KW-1185">Reference proteome</keyword>
<feature type="transmembrane region" description="Helical" evidence="2">
    <location>
        <begin position="84"/>
        <end position="101"/>
    </location>
</feature>
<sequence length="372" mass="41187">MSAQRARSSVAAANRSAHPNLPGVPWWGAVLIAVIATTIGFAFDAGAGNKELGNVFGALYAVGCVAAVLAVRQSSIFTAVIQPPLILFVAVPSAYFLFHGAEFTGIKDTLINFGYPLIERFPLMLFTSAGVLLIGLVRWYFAMSSRSTVAAAPADADDDDAAPGLFAGLAAKLSGLRRGNVDEDDVEQAPKHGIERPATARRQPRSGRPAKRPAPTRSRHARPPLEDITEAPERPRRSSSRRPRPDDDPDFTDAPRRRRQPRDQNGRTPSPSRREPREPRESRVPRERRDPYGAPQRSSRFEPSEGYPSYEPYPPYEPPPRQRPPGRANGDGGSHHPVSRVRYRGEGEDDPRQQPRPRRTSEWDAESWRSDR</sequence>
<keyword evidence="2" id="KW-0812">Transmembrane</keyword>
<evidence type="ECO:0000256" key="2">
    <source>
        <dbReference type="SAM" id="Phobius"/>
    </source>
</evidence>
<name>A0ABX2JRY3_9MYCO</name>
<feature type="transmembrane region" description="Helical" evidence="2">
    <location>
        <begin position="55"/>
        <end position="72"/>
    </location>
</feature>
<accession>A0ABX2JRY3</accession>
<feature type="transmembrane region" description="Helical" evidence="2">
    <location>
        <begin position="121"/>
        <end position="141"/>
    </location>
</feature>
<dbReference type="InterPro" id="IPR046672">
    <property type="entry name" value="DUF6542"/>
</dbReference>
<evidence type="ECO:0000259" key="3">
    <source>
        <dbReference type="Pfam" id="PF20177"/>
    </source>
</evidence>
<evidence type="ECO:0000256" key="1">
    <source>
        <dbReference type="SAM" id="MobiDB-lite"/>
    </source>
</evidence>
<reference evidence="4 5" key="1">
    <citation type="submission" date="2019-05" db="EMBL/GenBank/DDBJ databases">
        <title>Mycolicibacterium sphagni ENV482 genome assembly.</title>
        <authorList>
            <person name="Chen W."/>
            <person name="Faulkner N.W."/>
            <person name="Hyman M.R."/>
        </authorList>
    </citation>
    <scope>NUCLEOTIDE SEQUENCE [LARGE SCALE GENOMIC DNA]</scope>
    <source>
        <strain evidence="4 5">ENV482</strain>
    </source>
</reference>